<dbReference type="OrthoDB" id="9763949at2"/>
<reference evidence="1 2" key="1">
    <citation type="submission" date="2017-02" db="EMBL/GenBank/DDBJ databases">
        <title>The new phylogeny of genus Mycobacterium.</title>
        <authorList>
            <person name="Tortoli E."/>
            <person name="Trovato A."/>
            <person name="Cirillo D.M."/>
        </authorList>
    </citation>
    <scope>NUCLEOTIDE SEQUENCE [LARGE SCALE GENOMIC DNA]</scope>
    <source>
        <strain evidence="1 2">DSM 44049</strain>
    </source>
</reference>
<evidence type="ECO:0000313" key="1">
    <source>
        <dbReference type="EMBL" id="ORB10667.1"/>
    </source>
</evidence>
<dbReference type="InterPro" id="IPR043129">
    <property type="entry name" value="ATPase_NBD"/>
</dbReference>
<dbReference type="GO" id="GO:0016301">
    <property type="term" value="F:kinase activity"/>
    <property type="evidence" value="ECO:0007669"/>
    <property type="project" value="UniProtKB-KW"/>
</dbReference>
<dbReference type="Gene3D" id="3.30.420.40">
    <property type="match status" value="2"/>
</dbReference>
<dbReference type="EMBL" id="MVHT01000001">
    <property type="protein sequence ID" value="ORB10667.1"/>
    <property type="molecule type" value="Genomic_DNA"/>
</dbReference>
<organism evidence="1 2">
    <name type="scientific">Mycobacterium intermedium</name>
    <dbReference type="NCBI Taxonomy" id="28445"/>
    <lineage>
        <taxon>Bacteria</taxon>
        <taxon>Bacillati</taxon>
        <taxon>Actinomycetota</taxon>
        <taxon>Actinomycetes</taxon>
        <taxon>Mycobacteriales</taxon>
        <taxon>Mycobacteriaceae</taxon>
        <taxon>Mycobacterium</taxon>
        <taxon>Mycobacterium simiae complex</taxon>
    </lineage>
</organism>
<dbReference type="Proteomes" id="UP000192739">
    <property type="component" value="Unassembled WGS sequence"/>
</dbReference>
<dbReference type="AlphaFoldDB" id="A0A1T3WAD7"/>
<dbReference type="GO" id="GO:0006040">
    <property type="term" value="P:amino sugar metabolic process"/>
    <property type="evidence" value="ECO:0007669"/>
    <property type="project" value="InterPro"/>
</dbReference>
<keyword evidence="1" id="KW-0808">Transferase</keyword>
<keyword evidence="1" id="KW-0418">Kinase</keyword>
<accession>A0A1T3WAD7</accession>
<name>A0A1T3WAD7_MYCIE</name>
<protein>
    <submittedName>
        <fullName evidence="1">Anhydro-N-acetylmuramic acid kinase</fullName>
    </submittedName>
</protein>
<dbReference type="GO" id="GO:0005524">
    <property type="term" value="F:ATP binding"/>
    <property type="evidence" value="ECO:0007669"/>
    <property type="project" value="InterPro"/>
</dbReference>
<dbReference type="GO" id="GO:0016773">
    <property type="term" value="F:phosphotransferase activity, alcohol group as acceptor"/>
    <property type="evidence" value="ECO:0007669"/>
    <property type="project" value="InterPro"/>
</dbReference>
<dbReference type="RefSeq" id="WP_079219663.1">
    <property type="nucleotide sequence ID" value="NZ_CBCRZH010000003.1"/>
</dbReference>
<dbReference type="PANTHER" id="PTHR30605:SF0">
    <property type="entry name" value="ANHYDRO-N-ACETYLMURAMIC ACID KINASE"/>
    <property type="match status" value="1"/>
</dbReference>
<comment type="caution">
    <text evidence="1">The sequence shown here is derived from an EMBL/GenBank/DDBJ whole genome shotgun (WGS) entry which is preliminary data.</text>
</comment>
<dbReference type="PANTHER" id="PTHR30605">
    <property type="entry name" value="ANHYDRO-N-ACETYLMURAMIC ACID KINASE"/>
    <property type="match status" value="1"/>
</dbReference>
<dbReference type="InterPro" id="IPR005338">
    <property type="entry name" value="Anhydro_N_Ac-Mur_kinase"/>
</dbReference>
<evidence type="ECO:0000313" key="2">
    <source>
        <dbReference type="Proteomes" id="UP000192739"/>
    </source>
</evidence>
<dbReference type="Pfam" id="PF03702">
    <property type="entry name" value="AnmK"/>
    <property type="match status" value="1"/>
</dbReference>
<keyword evidence="2" id="KW-1185">Reference proteome</keyword>
<dbReference type="NCBIfam" id="NF007146">
    <property type="entry name" value="PRK09585.2-6"/>
    <property type="match status" value="1"/>
</dbReference>
<dbReference type="SUPFAM" id="SSF53067">
    <property type="entry name" value="Actin-like ATPase domain"/>
    <property type="match status" value="1"/>
</dbReference>
<dbReference type="GO" id="GO:0009254">
    <property type="term" value="P:peptidoglycan turnover"/>
    <property type="evidence" value="ECO:0007669"/>
    <property type="project" value="InterPro"/>
</dbReference>
<proteinExistence type="predicted"/>
<gene>
    <name evidence="1" type="ORF">BST27_00660</name>
</gene>
<sequence length="361" mass="37910">MKVIGLMSGTSMDGLDAVVAELDWDGAAVTMTPLRHIERPWPDEVRQRLHASLGPTTAGELCELDQLIGQASAKLASELLPADLIVSHGQTVHHWVQDGEAKGTLQLGQPAWIVEATGLPVISDVRSRDIAAGGHGAPLAGILDDLWLRGEHTRAALNLGGIANVTIVRTARPPLAFDTGPANCLLDEAARRATGGASDEDGRLAAAGTPDTQLLQDLLADPYFSLPPPKSTGREHFHLGDLPDLSPEDLLATLTELTAITIADALAPYAPVEVVASGGGVRNSTLLAALKRRLPITLSDERGLPAQAKEAYLMALVGFLSWHQVPLLTGPHVLGRISPGNSPLSLPPPASLPTGLIIRTT</sequence>